<proteinExistence type="predicted"/>
<keyword evidence="2" id="KW-1185">Reference proteome</keyword>
<dbReference type="PANTHER" id="PTHR43205:SF7">
    <property type="entry name" value="PROSTAGLANDIN REDUCTASE 1"/>
    <property type="match status" value="1"/>
</dbReference>
<accession>A0A4P9XY76</accession>
<gene>
    <name evidence="1" type="ORF">BJ684DRAFT_22024</name>
</gene>
<organism evidence="1 2">
    <name type="scientific">Piptocephalis cylindrospora</name>
    <dbReference type="NCBI Taxonomy" id="1907219"/>
    <lineage>
        <taxon>Eukaryota</taxon>
        <taxon>Fungi</taxon>
        <taxon>Fungi incertae sedis</taxon>
        <taxon>Zoopagomycota</taxon>
        <taxon>Zoopagomycotina</taxon>
        <taxon>Zoopagomycetes</taxon>
        <taxon>Zoopagales</taxon>
        <taxon>Piptocephalidaceae</taxon>
        <taxon>Piptocephalis</taxon>
    </lineage>
</organism>
<evidence type="ECO:0008006" key="3">
    <source>
        <dbReference type="Google" id="ProtNLM"/>
    </source>
</evidence>
<dbReference type="GO" id="GO:0016628">
    <property type="term" value="F:oxidoreductase activity, acting on the CH-CH group of donors, NAD or NADP as acceptor"/>
    <property type="evidence" value="ECO:0007669"/>
    <property type="project" value="InterPro"/>
</dbReference>
<protein>
    <recommendedName>
        <fullName evidence="3">Alcohol dehydrogenase-like C-terminal domain-containing protein</fullName>
    </recommendedName>
</protein>
<sequence length="111" mass="12170">MFDAVLNVANRKARIVVCGMISQYNRAENPEGSYNLIQVIGKSITMTGFNGFHDSAHNLDNFLRDVGGWLKEGKLKYHITETEGISNAPKAFVEMLEGVAQGKAVVKVADL</sequence>
<dbReference type="InterPro" id="IPR045010">
    <property type="entry name" value="MDR_fam"/>
</dbReference>
<dbReference type="Gene3D" id="3.90.180.10">
    <property type="entry name" value="Medium-chain alcohol dehydrogenases, catalytic domain"/>
    <property type="match status" value="1"/>
</dbReference>
<evidence type="ECO:0000313" key="2">
    <source>
        <dbReference type="Proteomes" id="UP000267251"/>
    </source>
</evidence>
<dbReference type="Proteomes" id="UP000267251">
    <property type="component" value="Unassembled WGS sequence"/>
</dbReference>
<dbReference type="OrthoDB" id="809632at2759"/>
<name>A0A4P9XY76_9FUNG</name>
<dbReference type="Gene3D" id="3.40.50.720">
    <property type="entry name" value="NAD(P)-binding Rossmann-like Domain"/>
    <property type="match status" value="1"/>
</dbReference>
<dbReference type="Pfam" id="PF13602">
    <property type="entry name" value="ADH_zinc_N_2"/>
    <property type="match status" value="1"/>
</dbReference>
<dbReference type="AlphaFoldDB" id="A0A4P9XY76"/>
<reference evidence="2" key="1">
    <citation type="journal article" date="2018" name="Nat. Microbiol.">
        <title>Leveraging single-cell genomics to expand the fungal tree of life.</title>
        <authorList>
            <person name="Ahrendt S.R."/>
            <person name="Quandt C.A."/>
            <person name="Ciobanu D."/>
            <person name="Clum A."/>
            <person name="Salamov A."/>
            <person name="Andreopoulos B."/>
            <person name="Cheng J.F."/>
            <person name="Woyke T."/>
            <person name="Pelin A."/>
            <person name="Henrissat B."/>
            <person name="Reynolds N.K."/>
            <person name="Benny G.L."/>
            <person name="Smith M.E."/>
            <person name="James T.Y."/>
            <person name="Grigoriev I.V."/>
        </authorList>
    </citation>
    <scope>NUCLEOTIDE SEQUENCE [LARGE SCALE GENOMIC DNA]</scope>
</reference>
<dbReference type="PANTHER" id="PTHR43205">
    <property type="entry name" value="PROSTAGLANDIN REDUCTASE"/>
    <property type="match status" value="1"/>
</dbReference>
<evidence type="ECO:0000313" key="1">
    <source>
        <dbReference type="EMBL" id="RKP11413.1"/>
    </source>
</evidence>
<dbReference type="EMBL" id="KZ988933">
    <property type="protein sequence ID" value="RKP11413.1"/>
    <property type="molecule type" value="Genomic_DNA"/>
</dbReference>